<dbReference type="GO" id="GO:0015031">
    <property type="term" value="P:protein transport"/>
    <property type="evidence" value="ECO:0007669"/>
    <property type="project" value="InterPro"/>
</dbReference>
<dbReference type="Gene3D" id="1.10.3120.10">
    <property type="entry name" value="Trigger factor, C-terminal domain"/>
    <property type="match status" value="1"/>
</dbReference>
<comment type="function">
    <text evidence="9">Involved in protein export. Acts as a chaperone by maintaining the newly synthesized protein in an open conformation. Functions as a peptidyl-prolyl cis-trans isomerase.</text>
</comment>
<dbReference type="InterPro" id="IPR008880">
    <property type="entry name" value="Trigger_fac_C"/>
</dbReference>
<keyword evidence="8" id="KW-0131">Cell cycle</keyword>
<dbReference type="FunFam" id="3.10.50.40:FF:000001">
    <property type="entry name" value="Trigger factor"/>
    <property type="match status" value="1"/>
</dbReference>
<dbReference type="Pfam" id="PF05698">
    <property type="entry name" value="Trigger_C"/>
    <property type="match status" value="1"/>
</dbReference>
<dbReference type="GO" id="GO:0005737">
    <property type="term" value="C:cytoplasm"/>
    <property type="evidence" value="ECO:0007669"/>
    <property type="project" value="UniProtKB-SubCell"/>
</dbReference>
<evidence type="ECO:0000256" key="6">
    <source>
        <dbReference type="ARBA" id="ARBA00023186"/>
    </source>
</evidence>
<name>A0A4R6IDB6_9MOLU</name>
<dbReference type="NCBIfam" id="TIGR00115">
    <property type="entry name" value="tig"/>
    <property type="match status" value="1"/>
</dbReference>
<dbReference type="InterPro" id="IPR046357">
    <property type="entry name" value="PPIase_dom_sf"/>
</dbReference>
<proteinExistence type="inferred from homology"/>
<dbReference type="AlphaFoldDB" id="A0A4R6IDB6"/>
<evidence type="ECO:0000256" key="9">
    <source>
        <dbReference type="ARBA" id="ARBA00024849"/>
    </source>
</evidence>
<dbReference type="GO" id="GO:0051301">
    <property type="term" value="P:cell division"/>
    <property type="evidence" value="ECO:0007669"/>
    <property type="project" value="UniProtKB-KW"/>
</dbReference>
<organism evidence="12 13">
    <name type="scientific">Mycoplasma testudineum</name>
    <dbReference type="NCBI Taxonomy" id="244584"/>
    <lineage>
        <taxon>Bacteria</taxon>
        <taxon>Bacillati</taxon>
        <taxon>Mycoplasmatota</taxon>
        <taxon>Mollicutes</taxon>
        <taxon>Mycoplasmataceae</taxon>
        <taxon>Mycoplasma</taxon>
    </lineage>
</organism>
<accession>A0A4R6IDB6</accession>
<dbReference type="EC" id="5.2.1.8" evidence="10"/>
<comment type="subcellular location">
    <subcellularLocation>
        <location evidence="2">Cytoplasm</location>
    </subcellularLocation>
</comment>
<evidence type="ECO:0000313" key="13">
    <source>
        <dbReference type="Proteomes" id="UP000295518"/>
    </source>
</evidence>
<dbReference type="SUPFAM" id="SSF54534">
    <property type="entry name" value="FKBP-like"/>
    <property type="match status" value="1"/>
</dbReference>
<comment type="caution">
    <text evidence="12">The sequence shown here is derived from an EMBL/GenBank/DDBJ whole genome shotgun (WGS) entry which is preliminary data.</text>
</comment>
<comment type="similarity">
    <text evidence="3">Belongs to the FKBP-type PPIase family. Tig subfamily.</text>
</comment>
<sequence length="485" mass="55436">MYREWNSNSYLFDSCYNAAMTKFKYILPLSLATVSIPIVAVACSQNTDTDDKKIETKDNSEVNVVVKSISTEEVQKADFEAVFRVTISGNEFTKLVDDKKTNQDIVNSFFSYVSDSSEYKALKLSQNWVANVTKSESTYVVTYNVPKANDFSTVDLNTLGVEKPSFSINIEESEVDSKLNDFIESHTKFVIEKNPEYLAVLGDRVKLSFVGKVDGVEFEGGKSESTDLILGSKSFIGNFEEQLVGLKVGDKKVVNVKFPDNYRATNLAGKDAAFDVVILEIAKLTKPTLNFEFFKSETNYVTFTSADDLKKIFKRQSQYSKLQKSLEAFYGLVVNKIWGENSDFKYSKTELKNEITGLKNSFINRLRQNGQTLQNYLMFVNQTEEQFDAETDSTARENIKYQEISNYLFNKFNITISDEEFNKYFLLMSQINGVSEEIIKTQVNSRKESYTYTLKLEKAKLEVLKLIYPEQEEEFKRLVSEIISN</sequence>
<dbReference type="Pfam" id="PF00254">
    <property type="entry name" value="FKBP_C"/>
    <property type="match status" value="1"/>
</dbReference>
<evidence type="ECO:0000256" key="2">
    <source>
        <dbReference type="ARBA" id="ARBA00004496"/>
    </source>
</evidence>
<dbReference type="GO" id="GO:0003755">
    <property type="term" value="F:peptidyl-prolyl cis-trans isomerase activity"/>
    <property type="evidence" value="ECO:0007669"/>
    <property type="project" value="UniProtKB-KW"/>
</dbReference>
<evidence type="ECO:0000256" key="3">
    <source>
        <dbReference type="ARBA" id="ARBA00005464"/>
    </source>
</evidence>
<dbReference type="InterPro" id="IPR027304">
    <property type="entry name" value="Trigger_fact/SurA_dom_sf"/>
</dbReference>
<keyword evidence="6" id="KW-0143">Chaperone</keyword>
<dbReference type="Gene3D" id="3.10.50.40">
    <property type="match status" value="1"/>
</dbReference>
<keyword evidence="5 10" id="KW-0697">Rotamase</keyword>
<dbReference type="Proteomes" id="UP000295518">
    <property type="component" value="Unassembled WGS sequence"/>
</dbReference>
<dbReference type="EMBL" id="SNWN01000012">
    <property type="protein sequence ID" value="TDO19914.1"/>
    <property type="molecule type" value="Genomic_DNA"/>
</dbReference>
<protein>
    <recommendedName>
        <fullName evidence="10">peptidylprolyl isomerase</fullName>
        <ecNumber evidence="10">5.2.1.8</ecNumber>
    </recommendedName>
</protein>
<evidence type="ECO:0000256" key="5">
    <source>
        <dbReference type="ARBA" id="ARBA00023110"/>
    </source>
</evidence>
<evidence type="ECO:0000256" key="8">
    <source>
        <dbReference type="ARBA" id="ARBA00023306"/>
    </source>
</evidence>
<evidence type="ECO:0000256" key="7">
    <source>
        <dbReference type="ARBA" id="ARBA00023235"/>
    </source>
</evidence>
<evidence type="ECO:0000259" key="11">
    <source>
        <dbReference type="PROSITE" id="PS50059"/>
    </source>
</evidence>
<dbReference type="InterPro" id="IPR001179">
    <property type="entry name" value="PPIase_FKBP_dom"/>
</dbReference>
<reference evidence="12 13" key="1">
    <citation type="submission" date="2019-03" db="EMBL/GenBank/DDBJ databases">
        <title>Genomic Encyclopedia of Archaeal and Bacterial Type Strains, Phase II (KMG-II): from individual species to whole genera.</title>
        <authorList>
            <person name="Goeker M."/>
        </authorList>
    </citation>
    <scope>NUCLEOTIDE SEQUENCE [LARGE SCALE GENOMIC DNA]</scope>
    <source>
        <strain evidence="12 13">ATCC 700618</strain>
    </source>
</reference>
<dbReference type="PROSITE" id="PS50059">
    <property type="entry name" value="FKBP_PPIASE"/>
    <property type="match status" value="1"/>
</dbReference>
<keyword evidence="7 10" id="KW-0413">Isomerase</keyword>
<keyword evidence="4" id="KW-0132">Cell division</keyword>
<comment type="catalytic activity">
    <reaction evidence="1 10">
        <text>[protein]-peptidylproline (omega=180) = [protein]-peptidylproline (omega=0)</text>
        <dbReference type="Rhea" id="RHEA:16237"/>
        <dbReference type="Rhea" id="RHEA-COMP:10747"/>
        <dbReference type="Rhea" id="RHEA-COMP:10748"/>
        <dbReference type="ChEBI" id="CHEBI:83833"/>
        <dbReference type="ChEBI" id="CHEBI:83834"/>
        <dbReference type="EC" id="5.2.1.8"/>
    </reaction>
</comment>
<evidence type="ECO:0000313" key="12">
    <source>
        <dbReference type="EMBL" id="TDO19914.1"/>
    </source>
</evidence>
<evidence type="ECO:0000256" key="1">
    <source>
        <dbReference type="ARBA" id="ARBA00000971"/>
    </source>
</evidence>
<dbReference type="SUPFAM" id="SSF109998">
    <property type="entry name" value="Triger factor/SurA peptide-binding domain-like"/>
    <property type="match status" value="1"/>
</dbReference>
<keyword evidence="13" id="KW-1185">Reference proteome</keyword>
<evidence type="ECO:0000256" key="10">
    <source>
        <dbReference type="PROSITE-ProRule" id="PRU00277"/>
    </source>
</evidence>
<evidence type="ECO:0000256" key="4">
    <source>
        <dbReference type="ARBA" id="ARBA00022618"/>
    </source>
</evidence>
<dbReference type="GO" id="GO:0006457">
    <property type="term" value="P:protein folding"/>
    <property type="evidence" value="ECO:0007669"/>
    <property type="project" value="InterPro"/>
</dbReference>
<feature type="domain" description="PPIase FKBP-type" evidence="11">
    <location>
        <begin position="202"/>
        <end position="287"/>
    </location>
</feature>
<dbReference type="InterPro" id="IPR037041">
    <property type="entry name" value="Trigger_fac_C_sf"/>
</dbReference>
<gene>
    <name evidence="12" type="ORF">EI74_0554</name>
</gene>
<dbReference type="InterPro" id="IPR005215">
    <property type="entry name" value="Trig_fac"/>
</dbReference>